<organism evidence="1 2">
    <name type="scientific">Acididesulfobacillus acetoxydans</name>
    <dbReference type="NCBI Taxonomy" id="1561005"/>
    <lineage>
        <taxon>Bacteria</taxon>
        <taxon>Bacillati</taxon>
        <taxon>Bacillota</taxon>
        <taxon>Clostridia</taxon>
        <taxon>Eubacteriales</taxon>
        <taxon>Peptococcaceae</taxon>
        <taxon>Acididesulfobacillus</taxon>
    </lineage>
</organism>
<proteinExistence type="predicted"/>
<gene>
    <name evidence="1" type="ORF">DEACI_3191</name>
</gene>
<dbReference type="EMBL" id="CDGJ01000091">
    <property type="protein sequence ID" value="CEJ08712.1"/>
    <property type="molecule type" value="Genomic_DNA"/>
</dbReference>
<name>A0ABM9RGN7_9FIRM</name>
<protein>
    <submittedName>
        <fullName evidence="1">Uncharacterized protein</fullName>
    </submittedName>
</protein>
<evidence type="ECO:0000313" key="2">
    <source>
        <dbReference type="Proteomes" id="UP001071230"/>
    </source>
</evidence>
<dbReference type="Proteomes" id="UP001071230">
    <property type="component" value="Unassembled WGS sequence"/>
</dbReference>
<accession>A0ABM9RGN7</accession>
<comment type="caution">
    <text evidence="1">The sequence shown here is derived from an EMBL/GenBank/DDBJ whole genome shotgun (WGS) entry which is preliminary data.</text>
</comment>
<reference evidence="1" key="1">
    <citation type="submission" date="2014-11" db="EMBL/GenBank/DDBJ databases">
        <authorList>
            <person name="Hornung B.V."/>
        </authorList>
    </citation>
    <scope>NUCLEOTIDE SEQUENCE</scope>
    <source>
        <strain evidence="1">INE</strain>
    </source>
</reference>
<sequence length="115" mass="12335">MGRTNRSTTPRRPLLQAGFFVAQGWKPNFGCRPGLRRLRLGISHQEMDIAAPKSGLAPIAGCPAGALFHGGGDGNEMLQGATLPVGEEAFPPAFLGWHRSCYSTLESCREALVSR</sequence>
<evidence type="ECO:0000313" key="1">
    <source>
        <dbReference type="EMBL" id="CEJ08712.1"/>
    </source>
</evidence>
<keyword evidence="2" id="KW-1185">Reference proteome</keyword>